<dbReference type="PANTHER" id="PTHR34800:SF1">
    <property type="entry name" value="TETRAPYRROLE-BINDING PROTEIN, CHLOROPLASTIC"/>
    <property type="match status" value="1"/>
</dbReference>
<comment type="caution">
    <text evidence="3">The sequence shown here is derived from an EMBL/GenBank/DDBJ whole genome shotgun (WGS) entry which is preliminary data.</text>
</comment>
<dbReference type="InterPro" id="IPR008629">
    <property type="entry name" value="GUN4-like"/>
</dbReference>
<name>A0A2W4TUJ3_9CYAN</name>
<organism evidence="3 4">
    <name type="scientific">Leptolyngbya foveolarum</name>
    <dbReference type="NCBI Taxonomy" id="47253"/>
    <lineage>
        <taxon>Bacteria</taxon>
        <taxon>Bacillati</taxon>
        <taxon>Cyanobacteriota</taxon>
        <taxon>Cyanophyceae</taxon>
        <taxon>Leptolyngbyales</taxon>
        <taxon>Leptolyngbyaceae</taxon>
        <taxon>Leptolyngbya group</taxon>
        <taxon>Leptolyngbya</taxon>
    </lineage>
</organism>
<dbReference type="Proteomes" id="UP000249354">
    <property type="component" value="Unassembled WGS sequence"/>
</dbReference>
<accession>A0A2W4TUJ3</accession>
<dbReference type="Gene3D" id="1.10.10.1770">
    <property type="entry name" value="Gun4-like"/>
    <property type="match status" value="1"/>
</dbReference>
<gene>
    <name evidence="3" type="ORF">DCF25_17500</name>
</gene>
<evidence type="ECO:0000256" key="1">
    <source>
        <dbReference type="SAM" id="MobiDB-lite"/>
    </source>
</evidence>
<evidence type="ECO:0000313" key="4">
    <source>
        <dbReference type="Proteomes" id="UP000249354"/>
    </source>
</evidence>
<feature type="domain" description="GUN4-like" evidence="2">
    <location>
        <begin position="124"/>
        <end position="265"/>
    </location>
</feature>
<dbReference type="Gene3D" id="1.25.40.620">
    <property type="match status" value="1"/>
</dbReference>
<dbReference type="GO" id="GO:0046906">
    <property type="term" value="F:tetrapyrrole binding"/>
    <property type="evidence" value="ECO:0007669"/>
    <property type="project" value="TreeGrafter"/>
</dbReference>
<dbReference type="InterPro" id="IPR037215">
    <property type="entry name" value="GUN4-like_sf"/>
</dbReference>
<protein>
    <recommendedName>
        <fullName evidence="2">GUN4-like domain-containing protein</fullName>
    </recommendedName>
</protein>
<dbReference type="GO" id="GO:0030288">
    <property type="term" value="C:outer membrane-bounded periplasmic space"/>
    <property type="evidence" value="ECO:0007669"/>
    <property type="project" value="TreeGrafter"/>
</dbReference>
<dbReference type="Pfam" id="PF05419">
    <property type="entry name" value="GUN4"/>
    <property type="match status" value="1"/>
</dbReference>
<proteinExistence type="predicted"/>
<dbReference type="EMBL" id="QBMC01000146">
    <property type="protein sequence ID" value="PZO12542.1"/>
    <property type="molecule type" value="Genomic_DNA"/>
</dbReference>
<dbReference type="CDD" id="cd16383">
    <property type="entry name" value="GUN4"/>
    <property type="match status" value="1"/>
</dbReference>
<evidence type="ECO:0000259" key="2">
    <source>
        <dbReference type="Pfam" id="PF05419"/>
    </source>
</evidence>
<reference evidence="3 4" key="2">
    <citation type="submission" date="2018-06" db="EMBL/GenBank/DDBJ databases">
        <title>Metagenomic assembly of (sub)arctic Cyanobacteria and their associated microbiome from non-axenic cultures.</title>
        <authorList>
            <person name="Baurain D."/>
        </authorList>
    </citation>
    <scope>NUCLEOTIDE SEQUENCE [LARGE SCALE GENOMIC DNA]</scope>
    <source>
        <strain evidence="3">ULC129bin1</strain>
    </source>
</reference>
<dbReference type="SUPFAM" id="SSF140869">
    <property type="entry name" value="GUN4-like"/>
    <property type="match status" value="1"/>
</dbReference>
<dbReference type="PANTHER" id="PTHR34800">
    <property type="entry name" value="TETRAPYRROLE-BINDING PROTEIN, CHLOROPLASTIC"/>
    <property type="match status" value="1"/>
</dbReference>
<dbReference type="AlphaFoldDB" id="A0A2W4TUJ3"/>
<sequence length="271" mass="30556">MYSNATESPDSATRSSQGSLDSGLDNTLEGNSDKIKLLTAELRSGSFKKRIQAVHNLAALGTAEADQALVESLQSGGKIDPNDSYANDQIAVYGSSYQYLFKATSAVAKSFTEQTPTGLVKVISEREVDYDELQQLLIQQNYQAADKLTTELMCEIAGETAIQRKWVYFTEISQFPDADILTIDTLWRTYSENKFGWSQQRALWLRLGQDWERLWPQINWKSSAGAWTRYPTEFTWDLASAPIGHLPLFNQLRGVRVMNALLEHPVWSRTD</sequence>
<feature type="region of interest" description="Disordered" evidence="1">
    <location>
        <begin position="1"/>
        <end position="27"/>
    </location>
</feature>
<reference evidence="4" key="1">
    <citation type="submission" date="2018-04" db="EMBL/GenBank/DDBJ databases">
        <authorList>
            <person name="Cornet L."/>
        </authorList>
    </citation>
    <scope>NUCLEOTIDE SEQUENCE [LARGE SCALE GENOMIC DNA]</scope>
</reference>
<evidence type="ECO:0000313" key="3">
    <source>
        <dbReference type="EMBL" id="PZO12542.1"/>
    </source>
</evidence>